<dbReference type="GeneID" id="106804651"/>
<dbReference type="Gene3D" id="3.20.20.190">
    <property type="entry name" value="Phosphatidylinositol (PI) phosphodiesterase"/>
    <property type="match status" value="1"/>
</dbReference>
<dbReference type="PANTHER" id="PTHR13593">
    <property type="match status" value="1"/>
</dbReference>
<accession>A0ABM1DN87</accession>
<dbReference type="InterPro" id="IPR051057">
    <property type="entry name" value="PI-PLC_domain"/>
</dbReference>
<dbReference type="PROSITE" id="PS50007">
    <property type="entry name" value="PIPLC_X_DOMAIN"/>
    <property type="match status" value="1"/>
</dbReference>
<dbReference type="Proteomes" id="UP000695022">
    <property type="component" value="Unplaced"/>
</dbReference>
<keyword evidence="1" id="KW-1185">Reference proteome</keyword>
<protein>
    <submittedName>
        <fullName evidence="2">PI-PLC X domain-containing protein 3-like</fullName>
    </submittedName>
</protein>
<dbReference type="PANTHER" id="PTHR13593:SF113">
    <property type="entry name" value="SI:DKEY-266F7.9"/>
    <property type="match status" value="1"/>
</dbReference>
<gene>
    <name evidence="2" type="primary">LOC106804651</name>
</gene>
<sequence length="302" mass="34339">MRDVPAHVAAAPLNALAIPGSHDSYTYNLTKEFADIEGALQTIIEAFPGDFGVNVALNYSVMQNMTATQQLTAGIRYFDVRTATKENVTDDWFFFHGFYGIAAKAVMQETRQFLDAHRDEVVILHFQNFYRMDGAEHEKLKQFLLATFEDIMVPSPPKQRPLPELTLESIRASNQQVIVLYQGASRVEQHRLFWSATEWLYSPWPNTPHVLDMTDKLTQWYDARPDNKFAVTQGVLTADAQTMMANTDRDHEVALTSNCNPVLSSWVRAREAGLRGINIVMMDFPEISDVVSTVLELNYREK</sequence>
<dbReference type="SUPFAM" id="SSF51695">
    <property type="entry name" value="PLC-like phosphodiesterases"/>
    <property type="match status" value="1"/>
</dbReference>
<evidence type="ECO:0000313" key="1">
    <source>
        <dbReference type="Proteomes" id="UP000695022"/>
    </source>
</evidence>
<dbReference type="RefSeq" id="XP_014661408.1">
    <property type="nucleotide sequence ID" value="XM_014805922.1"/>
</dbReference>
<organism evidence="1 2">
    <name type="scientific">Priapulus caudatus</name>
    <name type="common">Priapulid worm</name>
    <dbReference type="NCBI Taxonomy" id="37621"/>
    <lineage>
        <taxon>Eukaryota</taxon>
        <taxon>Metazoa</taxon>
        <taxon>Ecdysozoa</taxon>
        <taxon>Scalidophora</taxon>
        <taxon>Priapulida</taxon>
        <taxon>Priapulimorpha</taxon>
        <taxon>Priapulimorphida</taxon>
        <taxon>Priapulidae</taxon>
        <taxon>Priapulus</taxon>
    </lineage>
</organism>
<proteinExistence type="predicted"/>
<name>A0ABM1DN87_PRICU</name>
<evidence type="ECO:0000313" key="2">
    <source>
        <dbReference type="RefSeq" id="XP_014661408.1"/>
    </source>
</evidence>
<reference evidence="2" key="1">
    <citation type="submission" date="2025-08" db="UniProtKB">
        <authorList>
            <consortium name="RefSeq"/>
        </authorList>
    </citation>
    <scope>IDENTIFICATION</scope>
</reference>
<dbReference type="InterPro" id="IPR017946">
    <property type="entry name" value="PLC-like_Pdiesterase_TIM-brl"/>
</dbReference>